<dbReference type="Proteomes" id="UP000309997">
    <property type="component" value="Unassembled WGS sequence"/>
</dbReference>
<accession>A0ACC4D3W1</accession>
<organism evidence="1 2">
    <name type="scientific">Populus alba</name>
    <name type="common">White poplar</name>
    <dbReference type="NCBI Taxonomy" id="43335"/>
    <lineage>
        <taxon>Eukaryota</taxon>
        <taxon>Viridiplantae</taxon>
        <taxon>Streptophyta</taxon>
        <taxon>Embryophyta</taxon>
        <taxon>Tracheophyta</taxon>
        <taxon>Spermatophyta</taxon>
        <taxon>Magnoliopsida</taxon>
        <taxon>eudicotyledons</taxon>
        <taxon>Gunneridae</taxon>
        <taxon>Pentapetalae</taxon>
        <taxon>rosids</taxon>
        <taxon>fabids</taxon>
        <taxon>Malpighiales</taxon>
        <taxon>Salicaceae</taxon>
        <taxon>Saliceae</taxon>
        <taxon>Populus</taxon>
    </lineage>
</organism>
<gene>
    <name evidence="1" type="ORF">D5086_002729</name>
</gene>
<sequence>MGGDHVYTPVTDFGINEGELNEKIRGGDRVEMEGVVKMLEEFRKGMRCLMDCIEGKGIGMMMSVFGNECVDMFAFMIKEYALIDLILDIKLIQCAYAHSCIIFLDAICVRCNLERNDNGSYRVQISANATKTAAELRRLLEQLMNGKTVNHGSLTPIVLQLLSSRDSIMLMKSVQQQMGTCILFDRQNLTIRIFGPVNQVALTEQKPELHGLKEKLPEAELMLNTRRQVISFTGEKDLRLRMEEMIHNYALSVSVNRSVKRFEGDNIACPICLCMIFDSTGSSVGYTC</sequence>
<reference evidence="1 2" key="1">
    <citation type="journal article" date="2024" name="Plant Biotechnol. J.">
        <title>Genome and CRISPR/Cas9 system of a widespread forest tree (Populus alba) in the world.</title>
        <authorList>
            <person name="Liu Y.J."/>
            <person name="Jiang P.F."/>
            <person name="Han X.M."/>
            <person name="Li X.Y."/>
            <person name="Wang H.M."/>
            <person name="Wang Y.J."/>
            <person name="Wang X.X."/>
            <person name="Zeng Q.Y."/>
        </authorList>
    </citation>
    <scope>NUCLEOTIDE SEQUENCE [LARGE SCALE GENOMIC DNA]</scope>
    <source>
        <strain evidence="2">cv. PAL-ZL1</strain>
    </source>
</reference>
<dbReference type="EMBL" id="RCHU02000001">
    <property type="protein sequence ID" value="KAL3611709.1"/>
    <property type="molecule type" value="Genomic_DNA"/>
</dbReference>
<name>A0ACC4D3W1_POPAL</name>
<evidence type="ECO:0000313" key="2">
    <source>
        <dbReference type="Proteomes" id="UP000309997"/>
    </source>
</evidence>
<evidence type="ECO:0000313" key="1">
    <source>
        <dbReference type="EMBL" id="KAL3611709.1"/>
    </source>
</evidence>
<protein>
    <submittedName>
        <fullName evidence="1">Uncharacterized protein</fullName>
    </submittedName>
</protein>
<keyword evidence="2" id="KW-1185">Reference proteome</keyword>
<comment type="caution">
    <text evidence="1">The sequence shown here is derived from an EMBL/GenBank/DDBJ whole genome shotgun (WGS) entry which is preliminary data.</text>
</comment>
<proteinExistence type="predicted"/>